<keyword evidence="5" id="KW-0653">Protein transport</keyword>
<dbReference type="InterPro" id="IPR038506">
    <property type="entry name" value="GLE1-like_sf"/>
</dbReference>
<evidence type="ECO:0000256" key="6">
    <source>
        <dbReference type="ARBA" id="ARBA00023010"/>
    </source>
</evidence>
<dbReference type="Gene3D" id="1.25.40.510">
    <property type="entry name" value="GLE1-like"/>
    <property type="match status" value="1"/>
</dbReference>
<keyword evidence="7" id="KW-0906">Nuclear pore complex</keyword>
<evidence type="ECO:0000256" key="9">
    <source>
        <dbReference type="ARBA" id="ARBA00024680"/>
    </source>
</evidence>
<keyword evidence="4" id="KW-0509">mRNA transport</keyword>
<keyword evidence="8" id="KW-0539">Nucleus</keyword>
<dbReference type="VEuPathDB" id="VectorBase:HLOH_050542"/>
<dbReference type="Proteomes" id="UP000821853">
    <property type="component" value="Unassembled WGS sequence"/>
</dbReference>
<gene>
    <name evidence="13" type="ORF">HPB48_020521</name>
</gene>
<evidence type="ECO:0000256" key="5">
    <source>
        <dbReference type="ARBA" id="ARBA00022927"/>
    </source>
</evidence>
<dbReference type="GO" id="GO:0031369">
    <property type="term" value="F:translation initiation factor binding"/>
    <property type="evidence" value="ECO:0007669"/>
    <property type="project" value="TreeGrafter"/>
</dbReference>
<evidence type="ECO:0000256" key="8">
    <source>
        <dbReference type="ARBA" id="ARBA00023242"/>
    </source>
</evidence>
<evidence type="ECO:0000313" key="13">
    <source>
        <dbReference type="EMBL" id="KAH9378129.1"/>
    </source>
</evidence>
<dbReference type="PANTHER" id="PTHR12960:SF0">
    <property type="entry name" value="MRNA EXPORT FACTOR GLE1"/>
    <property type="match status" value="1"/>
</dbReference>
<name>A0A9J6GTE8_HAELO</name>
<evidence type="ECO:0000256" key="2">
    <source>
        <dbReference type="ARBA" id="ARBA00011056"/>
    </source>
</evidence>
<dbReference type="PANTHER" id="PTHR12960">
    <property type="entry name" value="GLE-1-RELATED"/>
    <property type="match status" value="1"/>
</dbReference>
<dbReference type="GO" id="GO:0000822">
    <property type="term" value="F:inositol hexakisphosphate binding"/>
    <property type="evidence" value="ECO:0007669"/>
    <property type="project" value="TreeGrafter"/>
</dbReference>
<evidence type="ECO:0000256" key="11">
    <source>
        <dbReference type="ARBA" id="ARBA00029983"/>
    </source>
</evidence>
<organism evidence="13 14">
    <name type="scientific">Haemaphysalis longicornis</name>
    <name type="common">Bush tick</name>
    <dbReference type="NCBI Taxonomy" id="44386"/>
    <lineage>
        <taxon>Eukaryota</taxon>
        <taxon>Metazoa</taxon>
        <taxon>Ecdysozoa</taxon>
        <taxon>Arthropoda</taxon>
        <taxon>Chelicerata</taxon>
        <taxon>Arachnida</taxon>
        <taxon>Acari</taxon>
        <taxon>Parasitiformes</taxon>
        <taxon>Ixodida</taxon>
        <taxon>Ixodoidea</taxon>
        <taxon>Ixodidae</taxon>
        <taxon>Haemaphysalinae</taxon>
        <taxon>Haemaphysalis</taxon>
    </lineage>
</organism>
<accession>A0A9J6GTE8</accession>
<evidence type="ECO:0000256" key="3">
    <source>
        <dbReference type="ARBA" id="ARBA00022448"/>
    </source>
</evidence>
<sequence>MGEEQIVSNGDTAFPIASLAVGLWCRFPDLGDLLLGHFYMRCPALVPVFFSREAMDSEVEYLRLCGYKLLEENRLETETQFVRRVGGLARLYVAILQTPLPPWHDSSGARVWQWLALCMNAAAAIREPSLVATLVSTFLEVAGWALQRDYGHQFRKLLHCLCKDYFPRLKQHKEAASGGPVARLEGLLQQVLRRGQLDRPQASTAANNCLR</sequence>
<comment type="similarity">
    <text evidence="2">Belongs to the GLE1 family.</text>
</comment>
<dbReference type="EMBL" id="JABSTR010000008">
    <property type="protein sequence ID" value="KAH9378129.1"/>
    <property type="molecule type" value="Genomic_DNA"/>
</dbReference>
<comment type="subcellular location">
    <subcellularLocation>
        <location evidence="1">Nucleus</location>
        <location evidence="1">Nuclear pore complex</location>
    </subcellularLocation>
</comment>
<dbReference type="OrthoDB" id="6506337at2759"/>
<dbReference type="GO" id="GO:0005737">
    <property type="term" value="C:cytoplasm"/>
    <property type="evidence" value="ECO:0007669"/>
    <property type="project" value="TreeGrafter"/>
</dbReference>
<dbReference type="InterPro" id="IPR012476">
    <property type="entry name" value="GLE1"/>
</dbReference>
<proteinExistence type="inferred from homology"/>
<keyword evidence="3" id="KW-0813">Transport</keyword>
<keyword evidence="6" id="KW-0811">Translocation</keyword>
<evidence type="ECO:0000313" key="14">
    <source>
        <dbReference type="Proteomes" id="UP000821853"/>
    </source>
</evidence>
<evidence type="ECO:0000256" key="10">
    <source>
        <dbReference type="ARBA" id="ARBA00026227"/>
    </source>
</evidence>
<dbReference type="GO" id="GO:0005543">
    <property type="term" value="F:phospholipid binding"/>
    <property type="evidence" value="ECO:0007669"/>
    <property type="project" value="TreeGrafter"/>
</dbReference>
<dbReference type="OMA" id="MEILITE"/>
<comment type="function">
    <text evidence="9">Required for the export of mRNAs containing poly(A) tails from the nucleus into the cytoplasm. May be involved in the terminal step of the mRNA transport through the nuclear pore complex (NPC).</text>
</comment>
<evidence type="ECO:0000256" key="7">
    <source>
        <dbReference type="ARBA" id="ARBA00023132"/>
    </source>
</evidence>
<evidence type="ECO:0000256" key="12">
    <source>
        <dbReference type="ARBA" id="ARBA00030897"/>
    </source>
</evidence>
<dbReference type="Pfam" id="PF07817">
    <property type="entry name" value="GLE1"/>
    <property type="match status" value="1"/>
</dbReference>
<reference evidence="13 14" key="1">
    <citation type="journal article" date="2020" name="Cell">
        <title>Large-Scale Comparative Analyses of Tick Genomes Elucidate Their Genetic Diversity and Vector Capacities.</title>
        <authorList>
            <consortium name="Tick Genome and Microbiome Consortium (TIGMIC)"/>
            <person name="Jia N."/>
            <person name="Wang J."/>
            <person name="Shi W."/>
            <person name="Du L."/>
            <person name="Sun Y."/>
            <person name="Zhan W."/>
            <person name="Jiang J.F."/>
            <person name="Wang Q."/>
            <person name="Zhang B."/>
            <person name="Ji P."/>
            <person name="Bell-Sakyi L."/>
            <person name="Cui X.M."/>
            <person name="Yuan T.T."/>
            <person name="Jiang B.G."/>
            <person name="Yang W.F."/>
            <person name="Lam T.T."/>
            <person name="Chang Q.C."/>
            <person name="Ding S.J."/>
            <person name="Wang X.J."/>
            <person name="Zhu J.G."/>
            <person name="Ruan X.D."/>
            <person name="Zhao L."/>
            <person name="Wei J.T."/>
            <person name="Ye R.Z."/>
            <person name="Que T.C."/>
            <person name="Du C.H."/>
            <person name="Zhou Y.H."/>
            <person name="Cheng J.X."/>
            <person name="Dai P.F."/>
            <person name="Guo W.B."/>
            <person name="Han X.H."/>
            <person name="Huang E.J."/>
            <person name="Li L.F."/>
            <person name="Wei W."/>
            <person name="Gao Y.C."/>
            <person name="Liu J.Z."/>
            <person name="Shao H.Z."/>
            <person name="Wang X."/>
            <person name="Wang C.C."/>
            <person name="Yang T.C."/>
            <person name="Huo Q.B."/>
            <person name="Li W."/>
            <person name="Chen H.Y."/>
            <person name="Chen S.E."/>
            <person name="Zhou L.G."/>
            <person name="Ni X.B."/>
            <person name="Tian J.H."/>
            <person name="Sheng Y."/>
            <person name="Liu T."/>
            <person name="Pan Y.S."/>
            <person name="Xia L.Y."/>
            <person name="Li J."/>
            <person name="Zhao F."/>
            <person name="Cao W.C."/>
        </authorList>
    </citation>
    <scope>NUCLEOTIDE SEQUENCE [LARGE SCALE GENOMIC DNA]</scope>
    <source>
        <strain evidence="13">HaeL-2018</strain>
    </source>
</reference>
<evidence type="ECO:0000256" key="4">
    <source>
        <dbReference type="ARBA" id="ARBA00022816"/>
    </source>
</evidence>
<dbReference type="GO" id="GO:0015031">
    <property type="term" value="P:protein transport"/>
    <property type="evidence" value="ECO:0007669"/>
    <property type="project" value="UniProtKB-KW"/>
</dbReference>
<evidence type="ECO:0000256" key="1">
    <source>
        <dbReference type="ARBA" id="ARBA00004567"/>
    </source>
</evidence>
<keyword evidence="14" id="KW-1185">Reference proteome</keyword>
<comment type="caution">
    <text evidence="13">The sequence shown here is derived from an EMBL/GenBank/DDBJ whole genome shotgun (WGS) entry which is preliminary data.</text>
</comment>
<dbReference type="AlphaFoldDB" id="A0A9J6GTE8"/>
<dbReference type="GO" id="GO:0016973">
    <property type="term" value="P:poly(A)+ mRNA export from nucleus"/>
    <property type="evidence" value="ECO:0007669"/>
    <property type="project" value="InterPro"/>
</dbReference>
<protein>
    <recommendedName>
        <fullName evidence="10">mRNA export factor GLE1</fullName>
    </recommendedName>
    <alternativeName>
        <fullName evidence="12">GLE1 RNA export mediator</fullName>
    </alternativeName>
    <alternativeName>
        <fullName evidence="11">Nucleoporin GLE1</fullName>
    </alternativeName>
</protein>
<dbReference type="GO" id="GO:0044614">
    <property type="term" value="C:nuclear pore cytoplasmic filaments"/>
    <property type="evidence" value="ECO:0007669"/>
    <property type="project" value="TreeGrafter"/>
</dbReference>